<evidence type="ECO:0000256" key="2">
    <source>
        <dbReference type="ARBA" id="ARBA00022801"/>
    </source>
</evidence>
<comment type="caution">
    <text evidence="6">The sequence shown here is derived from an EMBL/GenBank/DDBJ whole genome shotgun (WGS) entry which is preliminary data.</text>
</comment>
<keyword evidence="5" id="KW-0732">Signal</keyword>
<dbReference type="PANTHER" id="PTHR31339">
    <property type="entry name" value="PECTIN LYASE-RELATED"/>
    <property type="match status" value="1"/>
</dbReference>
<dbReference type="InterPro" id="IPR012334">
    <property type="entry name" value="Pectin_lyas_fold"/>
</dbReference>
<evidence type="ECO:0000256" key="1">
    <source>
        <dbReference type="ARBA" id="ARBA00008834"/>
    </source>
</evidence>
<dbReference type="InterPro" id="IPR011050">
    <property type="entry name" value="Pectin_lyase_fold/virulence"/>
</dbReference>
<dbReference type="PANTHER" id="PTHR31339:SF9">
    <property type="entry name" value="PLASMIN AND FIBRONECTIN-BINDING PROTEIN A"/>
    <property type="match status" value="1"/>
</dbReference>
<dbReference type="EC" id="3.2.1.15" evidence="6"/>
<dbReference type="InterPro" id="IPR051801">
    <property type="entry name" value="GH28_Enzymes"/>
</dbReference>
<dbReference type="Proteomes" id="UP001189915">
    <property type="component" value="Unassembled WGS sequence"/>
</dbReference>
<dbReference type="GO" id="GO:0005975">
    <property type="term" value="P:carbohydrate metabolic process"/>
    <property type="evidence" value="ECO:0007669"/>
    <property type="project" value="InterPro"/>
</dbReference>
<protein>
    <submittedName>
        <fullName evidence="6">Polygalacturonase</fullName>
        <ecNumber evidence="6">3.2.1.15</ecNumber>
    </submittedName>
</protein>
<dbReference type="AlphaFoldDB" id="A0AAD2EUU8"/>
<dbReference type="SUPFAM" id="SSF51126">
    <property type="entry name" value="Pectin lyase-like"/>
    <property type="match status" value="1"/>
</dbReference>
<evidence type="ECO:0000313" key="6">
    <source>
        <dbReference type="EMBL" id="CAJ0703922.1"/>
    </source>
</evidence>
<dbReference type="InterPro" id="IPR000743">
    <property type="entry name" value="Glyco_hydro_28"/>
</dbReference>
<comment type="similarity">
    <text evidence="1 4">Belongs to the glycosyl hydrolase 28 family.</text>
</comment>
<evidence type="ECO:0000256" key="3">
    <source>
        <dbReference type="ARBA" id="ARBA00023295"/>
    </source>
</evidence>
<dbReference type="EMBL" id="CATWAF010000006">
    <property type="protein sequence ID" value="CAJ0703922.1"/>
    <property type="molecule type" value="Genomic_DNA"/>
</dbReference>
<keyword evidence="7" id="KW-1185">Reference proteome</keyword>
<evidence type="ECO:0000313" key="7">
    <source>
        <dbReference type="Proteomes" id="UP001189915"/>
    </source>
</evidence>
<reference evidence="6 7" key="1">
    <citation type="submission" date="2023-07" db="EMBL/GenBank/DDBJ databases">
        <authorList>
            <person name="Peeters C."/>
        </authorList>
    </citation>
    <scope>NUCLEOTIDE SEQUENCE [LARGE SCALE GENOMIC DNA]</scope>
    <source>
        <strain evidence="6 7">LMG 18091</strain>
    </source>
</reference>
<feature type="signal peptide" evidence="5">
    <location>
        <begin position="1"/>
        <end position="29"/>
    </location>
</feature>
<gene>
    <name evidence="6" type="primary">pglA_3</name>
    <name evidence="6" type="ORF">LMG18091_04051</name>
</gene>
<name>A0AAD2EUU8_9RALS</name>
<keyword evidence="2 4" id="KW-0378">Hydrolase</keyword>
<dbReference type="GO" id="GO:0004650">
    <property type="term" value="F:polygalacturonase activity"/>
    <property type="evidence" value="ECO:0007669"/>
    <property type="project" value="UniProtKB-EC"/>
</dbReference>
<evidence type="ECO:0000256" key="5">
    <source>
        <dbReference type="SAM" id="SignalP"/>
    </source>
</evidence>
<proteinExistence type="inferred from homology"/>
<evidence type="ECO:0000256" key="4">
    <source>
        <dbReference type="RuleBase" id="RU361169"/>
    </source>
</evidence>
<accession>A0AAD2EUU8</accession>
<dbReference type="Pfam" id="PF00295">
    <property type="entry name" value="Glyco_hydro_28"/>
    <property type="match status" value="2"/>
</dbReference>
<feature type="chain" id="PRO_5042201390" evidence="5">
    <location>
        <begin position="30"/>
        <end position="717"/>
    </location>
</feature>
<keyword evidence="3 4" id="KW-0326">Glycosidase</keyword>
<organism evidence="6 7">
    <name type="scientific">Ralstonia wenshanensis</name>
    <dbReference type="NCBI Taxonomy" id="2842456"/>
    <lineage>
        <taxon>Bacteria</taxon>
        <taxon>Pseudomonadati</taxon>
        <taxon>Pseudomonadota</taxon>
        <taxon>Betaproteobacteria</taxon>
        <taxon>Burkholderiales</taxon>
        <taxon>Burkholderiaceae</taxon>
        <taxon>Ralstonia</taxon>
    </lineage>
</organism>
<sequence>MSALQTMKKRHRQSAGLIAMLIAAAIGLAACGGGDATSSNTSGTGTGSPAAAVFQVGTATTDANLPPEPTLPTDAQVCATLQASNSLVSRPDGALPPEADPSTVGVGVAVTTAKANPDQARIQAALDACGASVDAEVGATIAAADATATAAQTAAAVPNVNIAGATGEELAKSQYRASKFAVRLVVNPSGPGNAFISGPLTLPSGVTLWIDKGVTLYASRDVMAYSPNAAGPYCGNTAVSATKAGSSSNCTALITGTNIVNSAVVGDGRIDGRGYAEIVTSNAKYPLMKVDLTCSNTYAAYKTGTVAADGTPCDNGGTVVDSKSPARNMTWWDLAYLGNMVDNGTTGVGSQSNFRLMVFNYAKNLTLYRVTLSNSPNFHVVPSGVDGLTVWGVKVQTPNLAAFANPAGNGNPLYTGATFTRDNVKNTDAFDPGSASKAISGKLSTGSTTTSAGPISFDGYLKNFVFAYNYVSTGDDDIALKGSANPSPAGSGLFGVDGNRGVRSDRKYGIVIAHNHIYWGHGISIGSETNAGVTNVQVYDNAFWNSEEGLRIKSDYARGGEVSNIQYANICIRDATNALLFTPYYSTKAVPSGGPLYPNFHDISLNNVVIQGSAGVKLQGFEANTGGYGEPAFPLGMSLTNVIADTPASIAVTSSDANLTLNNTNLPLFPSTANRVALTGSPTQSIDPTQYLDCSKAFVDFPGIDQSSIFGTTWASQ</sequence>
<dbReference type="Gene3D" id="2.160.20.10">
    <property type="entry name" value="Single-stranded right-handed beta-helix, Pectin lyase-like"/>
    <property type="match status" value="1"/>
</dbReference>